<feature type="domain" description="Nephrocystin 3-like N-terminal" evidence="2">
    <location>
        <begin position="114"/>
        <end position="286"/>
    </location>
</feature>
<reference evidence="3 4" key="1">
    <citation type="submission" date="2014-04" db="EMBL/GenBank/DDBJ databases">
        <authorList>
            <consortium name="DOE Joint Genome Institute"/>
            <person name="Kuo A."/>
            <person name="Kohler A."/>
            <person name="Nagy L.G."/>
            <person name="Floudas D."/>
            <person name="Copeland A."/>
            <person name="Barry K.W."/>
            <person name="Cichocki N."/>
            <person name="Veneault-Fourrey C."/>
            <person name="LaButti K."/>
            <person name="Lindquist E.A."/>
            <person name="Lipzen A."/>
            <person name="Lundell T."/>
            <person name="Morin E."/>
            <person name="Murat C."/>
            <person name="Sun H."/>
            <person name="Tunlid A."/>
            <person name="Henrissat B."/>
            <person name="Grigoriev I.V."/>
            <person name="Hibbett D.S."/>
            <person name="Martin F."/>
            <person name="Nordberg H.P."/>
            <person name="Cantor M.N."/>
            <person name="Hua S.X."/>
        </authorList>
    </citation>
    <scope>NUCLEOTIDE SEQUENCE [LARGE SCALE GENOMIC DNA]</scope>
    <source>
        <strain evidence="3 4">LaAM-08-1</strain>
    </source>
</reference>
<dbReference type="STRING" id="1095629.A0A0C9WSI1"/>
<keyword evidence="4" id="KW-1185">Reference proteome</keyword>
<dbReference type="AlphaFoldDB" id="A0A0C9WSI1"/>
<dbReference type="EMBL" id="KN838783">
    <property type="protein sequence ID" value="KIJ94665.1"/>
    <property type="molecule type" value="Genomic_DNA"/>
</dbReference>
<accession>A0A0C9WSI1</accession>
<evidence type="ECO:0000313" key="3">
    <source>
        <dbReference type="EMBL" id="KIJ94665.1"/>
    </source>
</evidence>
<evidence type="ECO:0000313" key="4">
    <source>
        <dbReference type="Proteomes" id="UP000054477"/>
    </source>
</evidence>
<sequence length="307" mass="33505">MNSDFSSSLPTTTTPPNLSTSFALQTFLVFILQHVISLMEPSSRAAQLQDAIGTTISGNAQVINAGGNVALHSSPAPPSTSLPDLLRPVGNATHTRAGHVARCDPGTRLEVIAEIEQWLDDSDKRAAVCWLNGPASYGKSALAQTIAEHYAAKGRLLGSFFFLRGAGERSHISRLIPTLAYQISLSVPAAKPSLKKALRHEPALLEHSVSLARKFRKLIIEPIHSTTSNILSSFDVFSYFAKQKIFVIDALDECNDKAEMAAFIDVLLNTFPGRSYLPFRILLTSRVEEHIRKRFDDSGTQSVLYSS</sequence>
<dbReference type="Proteomes" id="UP000054477">
    <property type="component" value="Unassembled WGS sequence"/>
</dbReference>
<gene>
    <name evidence="3" type="ORF">K443DRAFT_11920</name>
</gene>
<dbReference type="PANTHER" id="PTHR10039:SF14">
    <property type="entry name" value="NACHT DOMAIN-CONTAINING PROTEIN"/>
    <property type="match status" value="1"/>
</dbReference>
<dbReference type="SUPFAM" id="SSF52540">
    <property type="entry name" value="P-loop containing nucleoside triphosphate hydrolases"/>
    <property type="match status" value="1"/>
</dbReference>
<evidence type="ECO:0000256" key="1">
    <source>
        <dbReference type="ARBA" id="ARBA00022737"/>
    </source>
</evidence>
<organism evidence="3 4">
    <name type="scientific">Laccaria amethystina LaAM-08-1</name>
    <dbReference type="NCBI Taxonomy" id="1095629"/>
    <lineage>
        <taxon>Eukaryota</taxon>
        <taxon>Fungi</taxon>
        <taxon>Dikarya</taxon>
        <taxon>Basidiomycota</taxon>
        <taxon>Agaricomycotina</taxon>
        <taxon>Agaricomycetes</taxon>
        <taxon>Agaricomycetidae</taxon>
        <taxon>Agaricales</taxon>
        <taxon>Agaricineae</taxon>
        <taxon>Hydnangiaceae</taxon>
        <taxon>Laccaria</taxon>
    </lineage>
</organism>
<protein>
    <submittedName>
        <fullName evidence="3">Unplaced genomic scaffold K443scaffold_248, whole genome shotgun sequence</fullName>
    </submittedName>
</protein>
<dbReference type="PANTHER" id="PTHR10039">
    <property type="entry name" value="AMELOGENIN"/>
    <property type="match status" value="1"/>
</dbReference>
<dbReference type="OrthoDB" id="1577640at2759"/>
<proteinExistence type="predicted"/>
<evidence type="ECO:0000259" key="2">
    <source>
        <dbReference type="Pfam" id="PF24883"/>
    </source>
</evidence>
<reference evidence="4" key="2">
    <citation type="submission" date="2015-01" db="EMBL/GenBank/DDBJ databases">
        <title>Evolutionary Origins and Diversification of the Mycorrhizal Mutualists.</title>
        <authorList>
            <consortium name="DOE Joint Genome Institute"/>
            <consortium name="Mycorrhizal Genomics Consortium"/>
            <person name="Kohler A."/>
            <person name="Kuo A."/>
            <person name="Nagy L.G."/>
            <person name="Floudas D."/>
            <person name="Copeland A."/>
            <person name="Barry K.W."/>
            <person name="Cichocki N."/>
            <person name="Veneault-Fourrey C."/>
            <person name="LaButti K."/>
            <person name="Lindquist E.A."/>
            <person name="Lipzen A."/>
            <person name="Lundell T."/>
            <person name="Morin E."/>
            <person name="Murat C."/>
            <person name="Riley R."/>
            <person name="Ohm R."/>
            <person name="Sun H."/>
            <person name="Tunlid A."/>
            <person name="Henrissat B."/>
            <person name="Grigoriev I.V."/>
            <person name="Hibbett D.S."/>
            <person name="Martin F."/>
        </authorList>
    </citation>
    <scope>NUCLEOTIDE SEQUENCE [LARGE SCALE GENOMIC DNA]</scope>
    <source>
        <strain evidence="4">LaAM-08-1</strain>
    </source>
</reference>
<dbReference type="Gene3D" id="3.40.50.300">
    <property type="entry name" value="P-loop containing nucleotide triphosphate hydrolases"/>
    <property type="match status" value="1"/>
</dbReference>
<dbReference type="InterPro" id="IPR056884">
    <property type="entry name" value="NPHP3-like_N"/>
</dbReference>
<dbReference type="HOGENOM" id="CLU_1098642_0_0_1"/>
<dbReference type="InterPro" id="IPR027417">
    <property type="entry name" value="P-loop_NTPase"/>
</dbReference>
<name>A0A0C9WSI1_9AGAR</name>
<dbReference type="Pfam" id="PF24883">
    <property type="entry name" value="NPHP3_N"/>
    <property type="match status" value="1"/>
</dbReference>
<keyword evidence="1" id="KW-0677">Repeat</keyword>